<gene>
    <name evidence="1" type="ORF">HCBG_00601</name>
</gene>
<proteinExistence type="predicted"/>
<dbReference type="RefSeq" id="XP_045291626.1">
    <property type="nucleotide sequence ID" value="XM_045427651.1"/>
</dbReference>
<keyword evidence="2" id="KW-1185">Reference proteome</keyword>
<dbReference type="GeneID" id="69033618"/>
<dbReference type="AlphaFoldDB" id="C0NBV5"/>
<dbReference type="InParanoid" id="C0NBV5"/>
<dbReference type="Proteomes" id="UP000001631">
    <property type="component" value="Unassembled WGS sequence"/>
</dbReference>
<reference evidence="1" key="1">
    <citation type="submission" date="2009-02" db="EMBL/GenBank/DDBJ databases">
        <title>The Genome Sequence of Ajellomyces capsulatus strain G186AR.</title>
        <authorList>
            <consortium name="The Broad Institute Genome Sequencing Platform"/>
            <person name="Champion M."/>
            <person name="Cuomo C."/>
            <person name="Ma L.-J."/>
            <person name="Henn M.R."/>
            <person name="Sil A."/>
            <person name="Goldman B."/>
            <person name="Young S.K."/>
            <person name="Kodira C.D."/>
            <person name="Zeng Q."/>
            <person name="Koehrsen M."/>
            <person name="Alvarado L."/>
            <person name="Berlin A."/>
            <person name="Borenstein D."/>
            <person name="Chen Z."/>
            <person name="Engels R."/>
            <person name="Freedman E."/>
            <person name="Gellesch M."/>
            <person name="Goldberg J."/>
            <person name="Griggs A."/>
            <person name="Gujja S."/>
            <person name="Heiman D."/>
            <person name="Hepburn T."/>
            <person name="Howarth C."/>
            <person name="Jen D."/>
            <person name="Larson L."/>
            <person name="Lewis B."/>
            <person name="Mehta T."/>
            <person name="Park D."/>
            <person name="Pearson M."/>
            <person name="Roberts A."/>
            <person name="Saif S."/>
            <person name="Shea T."/>
            <person name="Shenoy N."/>
            <person name="Sisk P."/>
            <person name="Stolte C."/>
            <person name="Sykes S."/>
            <person name="Walk T."/>
            <person name="White J."/>
            <person name="Yandava C."/>
            <person name="Klein B."/>
            <person name="McEwen J.G."/>
            <person name="Puccia R."/>
            <person name="Goldman G.H."/>
            <person name="Felipe M.S."/>
            <person name="Nino-Vega G."/>
            <person name="San-Blas G."/>
            <person name="Taylor J."/>
            <person name="Mendoza L."/>
            <person name="Galagan J."/>
            <person name="Nusbaum C."/>
            <person name="Birren B."/>
        </authorList>
    </citation>
    <scope>NUCLEOTIDE SEQUENCE</scope>
    <source>
        <strain evidence="1">G186AR</strain>
    </source>
</reference>
<dbReference type="HOGENOM" id="CLU_1767520_0_0_1"/>
<dbReference type="EMBL" id="GG663363">
    <property type="protein sequence ID" value="EEH11146.1"/>
    <property type="molecule type" value="Genomic_DNA"/>
</dbReference>
<protein>
    <submittedName>
        <fullName evidence="1">Uncharacterized protein</fullName>
    </submittedName>
</protein>
<organism evidence="1 2">
    <name type="scientific">Ajellomyces capsulatus (strain G186AR / H82 / ATCC MYA-2454 / RMSCC 2432)</name>
    <name type="common">Darling's disease fungus</name>
    <name type="synonym">Histoplasma capsulatum</name>
    <dbReference type="NCBI Taxonomy" id="447093"/>
    <lineage>
        <taxon>Eukaryota</taxon>
        <taxon>Fungi</taxon>
        <taxon>Dikarya</taxon>
        <taxon>Ascomycota</taxon>
        <taxon>Pezizomycotina</taxon>
        <taxon>Eurotiomycetes</taxon>
        <taxon>Eurotiomycetidae</taxon>
        <taxon>Onygenales</taxon>
        <taxon>Ajellomycetaceae</taxon>
        <taxon>Histoplasma</taxon>
    </lineage>
</organism>
<name>C0NBV5_AJECG</name>
<accession>C0NBV5</accession>
<sequence length="147" mass="16052">MERVRYSGKREIGGRVDLGWGDEDGEDAEETEKLANDVGKQQHWAISPWGAGRRGTSFRVAGSLVVLVAYGSDASRMNAAVDTGHLSYAVLLLLPLPHPHGGDTIGYGNRSPSVWEHMQGLVGHILAWKIVVARLFLFLPTVHGIRN</sequence>
<evidence type="ECO:0000313" key="1">
    <source>
        <dbReference type="EMBL" id="EEH11146.1"/>
    </source>
</evidence>
<evidence type="ECO:0000313" key="2">
    <source>
        <dbReference type="Proteomes" id="UP000001631"/>
    </source>
</evidence>